<feature type="region of interest" description="Disordered" evidence="1">
    <location>
        <begin position="103"/>
        <end position="128"/>
    </location>
</feature>
<keyword evidence="4" id="KW-1185">Reference proteome</keyword>
<name>A0A3D8RZ57_9EURO</name>
<comment type="caution">
    <text evidence="3">The sequence shown here is derived from an EMBL/GenBank/DDBJ whole genome shotgun (WGS) entry which is preliminary data.</text>
</comment>
<evidence type="ECO:0000256" key="1">
    <source>
        <dbReference type="SAM" id="MobiDB-lite"/>
    </source>
</evidence>
<feature type="compositionally biased region" description="Acidic residues" evidence="1">
    <location>
        <begin position="108"/>
        <end position="124"/>
    </location>
</feature>
<feature type="signal peptide" evidence="2">
    <location>
        <begin position="1"/>
        <end position="18"/>
    </location>
</feature>
<accession>A0A3D8RZ57</accession>
<reference evidence="3 4" key="1">
    <citation type="journal article" date="2018" name="IMA Fungus">
        <title>IMA Genome-F 9: Draft genome sequence of Annulohypoxylon stygium, Aspergillus mulundensis, Berkeleyomyces basicola (syn. Thielaviopsis basicola), Ceratocystis smalleyi, two Cercospora beticola strains, Coleophoma cylindrospora, Fusarium fracticaudum, Phialophora cf. hyalina, and Morchella septimelata.</title>
        <authorList>
            <person name="Wingfield B.D."/>
            <person name="Bills G.F."/>
            <person name="Dong Y."/>
            <person name="Huang W."/>
            <person name="Nel W.J."/>
            <person name="Swalarsk-Parry B.S."/>
            <person name="Vaghefi N."/>
            <person name="Wilken P.M."/>
            <person name="An Z."/>
            <person name="de Beer Z.W."/>
            <person name="De Vos L."/>
            <person name="Chen L."/>
            <person name="Duong T.A."/>
            <person name="Gao Y."/>
            <person name="Hammerbacher A."/>
            <person name="Kikkert J.R."/>
            <person name="Li Y."/>
            <person name="Li H."/>
            <person name="Li K."/>
            <person name="Li Q."/>
            <person name="Liu X."/>
            <person name="Ma X."/>
            <person name="Naidoo K."/>
            <person name="Pethybridge S.J."/>
            <person name="Sun J."/>
            <person name="Steenkamp E.T."/>
            <person name="van der Nest M.A."/>
            <person name="van Wyk S."/>
            <person name="Wingfield M.J."/>
            <person name="Xiong C."/>
            <person name="Yue Q."/>
            <person name="Zhang X."/>
        </authorList>
    </citation>
    <scope>NUCLEOTIDE SEQUENCE [LARGE SCALE GENOMIC DNA]</scope>
    <source>
        <strain evidence="3 4">DSM 5745</strain>
    </source>
</reference>
<dbReference type="AlphaFoldDB" id="A0A3D8RZ57"/>
<dbReference type="PANTHER" id="PTHR35605">
    <property type="entry name" value="ECP2 EFFECTOR PROTEIN DOMAIN-CONTAINING PROTEIN-RELATED"/>
    <property type="match status" value="1"/>
</dbReference>
<dbReference type="GeneID" id="38116544"/>
<evidence type="ECO:0000313" key="3">
    <source>
        <dbReference type="EMBL" id="RDW79322.1"/>
    </source>
</evidence>
<dbReference type="STRING" id="1810919.A0A3D8RZ57"/>
<evidence type="ECO:0000313" key="4">
    <source>
        <dbReference type="Proteomes" id="UP000256690"/>
    </source>
</evidence>
<protein>
    <submittedName>
        <fullName evidence="3">Uncharacterized protein</fullName>
    </submittedName>
</protein>
<dbReference type="OrthoDB" id="3552888at2759"/>
<gene>
    <name evidence="3" type="ORF">DSM5745_06174</name>
</gene>
<keyword evidence="2" id="KW-0732">Signal</keyword>
<dbReference type="PANTHER" id="PTHR35605:SF1">
    <property type="entry name" value="ECP2 EFFECTOR PROTEIN DOMAIN-CONTAINING PROTEIN-RELATED"/>
    <property type="match status" value="1"/>
</dbReference>
<dbReference type="EMBL" id="PVWQ01000006">
    <property type="protein sequence ID" value="RDW79322.1"/>
    <property type="molecule type" value="Genomic_DNA"/>
</dbReference>
<dbReference type="RefSeq" id="XP_026604022.1">
    <property type="nucleotide sequence ID" value="XM_026748190.1"/>
</dbReference>
<sequence length="249" mass="27386">MKLTALLTLFSAICTATASTIGTRAFKGHTPIFPIPGLEDRAFKGHNPIYPIPGLQIRASPNETVPATGSLEEIRARALEINPNWDEEYYGPAQKAVDERFMMHGSDDDSDDDSDTDAESDADAESGTHLSKRLAKDFDAEGIYCTREKKVDWINARREAIRLVLLDGAPRLGAGPGKCSRVGCTAGSAIVWCNDNREVLKLKSWDEVADGAWAVIGKCRWSEKGEGFYVSGQARHKNNWNVIVRSEKC</sequence>
<evidence type="ECO:0000256" key="2">
    <source>
        <dbReference type="SAM" id="SignalP"/>
    </source>
</evidence>
<dbReference type="Proteomes" id="UP000256690">
    <property type="component" value="Unassembled WGS sequence"/>
</dbReference>
<feature type="chain" id="PRO_5017758829" evidence="2">
    <location>
        <begin position="19"/>
        <end position="249"/>
    </location>
</feature>
<organism evidence="3 4">
    <name type="scientific">Aspergillus mulundensis</name>
    <dbReference type="NCBI Taxonomy" id="1810919"/>
    <lineage>
        <taxon>Eukaryota</taxon>
        <taxon>Fungi</taxon>
        <taxon>Dikarya</taxon>
        <taxon>Ascomycota</taxon>
        <taxon>Pezizomycotina</taxon>
        <taxon>Eurotiomycetes</taxon>
        <taxon>Eurotiomycetidae</taxon>
        <taxon>Eurotiales</taxon>
        <taxon>Aspergillaceae</taxon>
        <taxon>Aspergillus</taxon>
        <taxon>Aspergillus subgen. Nidulantes</taxon>
    </lineage>
</organism>
<proteinExistence type="predicted"/>